<dbReference type="AlphaFoldDB" id="A0A9N9ISV5"/>
<sequence>CVSPSIGEFSSDYIEAVAVYRGCGKHKSLANMNHPALLLKNQTKNSTKET</sequence>
<evidence type="ECO:0000313" key="2">
    <source>
        <dbReference type="Proteomes" id="UP000789342"/>
    </source>
</evidence>
<gene>
    <name evidence="1" type="ORF">AMORRO_LOCUS15180</name>
</gene>
<dbReference type="Proteomes" id="UP000789342">
    <property type="component" value="Unassembled WGS sequence"/>
</dbReference>
<comment type="caution">
    <text evidence="1">The sequence shown here is derived from an EMBL/GenBank/DDBJ whole genome shotgun (WGS) entry which is preliminary data.</text>
</comment>
<dbReference type="EMBL" id="CAJVPV010034138">
    <property type="protein sequence ID" value="CAG8748296.1"/>
    <property type="molecule type" value="Genomic_DNA"/>
</dbReference>
<keyword evidence="2" id="KW-1185">Reference proteome</keyword>
<protein>
    <submittedName>
        <fullName evidence="1">8027_t:CDS:1</fullName>
    </submittedName>
</protein>
<feature type="non-terminal residue" evidence="1">
    <location>
        <position position="1"/>
    </location>
</feature>
<accession>A0A9N9ISV5</accession>
<proteinExistence type="predicted"/>
<reference evidence="1" key="1">
    <citation type="submission" date="2021-06" db="EMBL/GenBank/DDBJ databases">
        <authorList>
            <person name="Kallberg Y."/>
            <person name="Tangrot J."/>
            <person name="Rosling A."/>
        </authorList>
    </citation>
    <scope>NUCLEOTIDE SEQUENCE</scope>
    <source>
        <strain evidence="1">CL551</strain>
    </source>
</reference>
<organism evidence="1 2">
    <name type="scientific">Acaulospora morrowiae</name>
    <dbReference type="NCBI Taxonomy" id="94023"/>
    <lineage>
        <taxon>Eukaryota</taxon>
        <taxon>Fungi</taxon>
        <taxon>Fungi incertae sedis</taxon>
        <taxon>Mucoromycota</taxon>
        <taxon>Glomeromycotina</taxon>
        <taxon>Glomeromycetes</taxon>
        <taxon>Diversisporales</taxon>
        <taxon>Acaulosporaceae</taxon>
        <taxon>Acaulospora</taxon>
    </lineage>
</organism>
<feature type="non-terminal residue" evidence="1">
    <location>
        <position position="50"/>
    </location>
</feature>
<evidence type="ECO:0000313" key="1">
    <source>
        <dbReference type="EMBL" id="CAG8748296.1"/>
    </source>
</evidence>
<name>A0A9N9ISV5_9GLOM</name>